<name>A0A0C3H3D6_OIDMZ</name>
<dbReference type="Proteomes" id="UP000054321">
    <property type="component" value="Unassembled WGS sequence"/>
</dbReference>
<evidence type="ECO:0000313" key="1">
    <source>
        <dbReference type="EMBL" id="KIM97929.1"/>
    </source>
</evidence>
<dbReference type="InParanoid" id="A0A0C3H3D6"/>
<protein>
    <submittedName>
        <fullName evidence="1">Uncharacterized protein</fullName>
    </submittedName>
</protein>
<accession>A0A0C3H3D6</accession>
<gene>
    <name evidence="1" type="ORF">OIDMADRAFT_20303</name>
</gene>
<reference evidence="1 2" key="1">
    <citation type="submission" date="2014-04" db="EMBL/GenBank/DDBJ databases">
        <authorList>
            <consortium name="DOE Joint Genome Institute"/>
            <person name="Kuo A."/>
            <person name="Martino E."/>
            <person name="Perotto S."/>
            <person name="Kohler A."/>
            <person name="Nagy L.G."/>
            <person name="Floudas D."/>
            <person name="Copeland A."/>
            <person name="Barry K.W."/>
            <person name="Cichocki N."/>
            <person name="Veneault-Fourrey C."/>
            <person name="LaButti K."/>
            <person name="Lindquist E.A."/>
            <person name="Lipzen A."/>
            <person name="Lundell T."/>
            <person name="Morin E."/>
            <person name="Murat C."/>
            <person name="Sun H."/>
            <person name="Tunlid A."/>
            <person name="Henrissat B."/>
            <person name="Grigoriev I.V."/>
            <person name="Hibbett D.S."/>
            <person name="Martin F."/>
            <person name="Nordberg H.P."/>
            <person name="Cantor M.N."/>
            <person name="Hua S.X."/>
        </authorList>
    </citation>
    <scope>NUCLEOTIDE SEQUENCE [LARGE SCALE GENOMIC DNA]</scope>
    <source>
        <strain evidence="1 2">Zn</strain>
    </source>
</reference>
<dbReference type="HOGENOM" id="CLU_1586981_0_0_1"/>
<dbReference type="AlphaFoldDB" id="A0A0C3H3D6"/>
<proteinExistence type="predicted"/>
<keyword evidence="2" id="KW-1185">Reference proteome</keyword>
<reference evidence="2" key="2">
    <citation type="submission" date="2015-01" db="EMBL/GenBank/DDBJ databases">
        <title>Evolutionary Origins and Diversification of the Mycorrhizal Mutualists.</title>
        <authorList>
            <consortium name="DOE Joint Genome Institute"/>
            <consortium name="Mycorrhizal Genomics Consortium"/>
            <person name="Kohler A."/>
            <person name="Kuo A."/>
            <person name="Nagy L.G."/>
            <person name="Floudas D."/>
            <person name="Copeland A."/>
            <person name="Barry K.W."/>
            <person name="Cichocki N."/>
            <person name="Veneault-Fourrey C."/>
            <person name="LaButti K."/>
            <person name="Lindquist E.A."/>
            <person name="Lipzen A."/>
            <person name="Lundell T."/>
            <person name="Morin E."/>
            <person name="Murat C."/>
            <person name="Riley R."/>
            <person name="Ohm R."/>
            <person name="Sun H."/>
            <person name="Tunlid A."/>
            <person name="Henrissat B."/>
            <person name="Grigoriev I.V."/>
            <person name="Hibbett D.S."/>
            <person name="Martin F."/>
        </authorList>
    </citation>
    <scope>NUCLEOTIDE SEQUENCE [LARGE SCALE GENOMIC DNA]</scope>
    <source>
        <strain evidence="2">Zn</strain>
    </source>
</reference>
<organism evidence="1 2">
    <name type="scientific">Oidiodendron maius (strain Zn)</name>
    <dbReference type="NCBI Taxonomy" id="913774"/>
    <lineage>
        <taxon>Eukaryota</taxon>
        <taxon>Fungi</taxon>
        <taxon>Dikarya</taxon>
        <taxon>Ascomycota</taxon>
        <taxon>Pezizomycotina</taxon>
        <taxon>Leotiomycetes</taxon>
        <taxon>Leotiomycetes incertae sedis</taxon>
        <taxon>Myxotrichaceae</taxon>
        <taxon>Oidiodendron</taxon>
    </lineage>
</organism>
<dbReference type="EMBL" id="KN832881">
    <property type="protein sequence ID" value="KIM97929.1"/>
    <property type="molecule type" value="Genomic_DNA"/>
</dbReference>
<sequence length="168" mass="19272">MRNMMVEYETRATMRKEPLCIIFQASLYQRQDAVCSCPWRARKCIPLQNYIHDSEFDWILKLLFDYGHFVLLSGRPSISMNLILFPSLNSQCTPRKQYGTTDHGIITHHMPKAIPRPVKESLSESTIKYADKEEELLGHCKLGIIPYDELSAATAAAAARERRKRGKG</sequence>
<evidence type="ECO:0000313" key="2">
    <source>
        <dbReference type="Proteomes" id="UP000054321"/>
    </source>
</evidence>